<evidence type="ECO:0000313" key="1">
    <source>
        <dbReference type="EMBL" id="KAK3373712.1"/>
    </source>
</evidence>
<name>A0AAE0KCM2_9PEZI</name>
<reference evidence="1" key="2">
    <citation type="submission" date="2023-06" db="EMBL/GenBank/DDBJ databases">
        <authorList>
            <consortium name="Lawrence Berkeley National Laboratory"/>
            <person name="Haridas S."/>
            <person name="Hensen N."/>
            <person name="Bonometti L."/>
            <person name="Westerberg I."/>
            <person name="Brannstrom I.O."/>
            <person name="Guillou S."/>
            <person name="Cros-Aarteil S."/>
            <person name="Calhoun S."/>
            <person name="Kuo A."/>
            <person name="Mondo S."/>
            <person name="Pangilinan J."/>
            <person name="Riley R."/>
            <person name="Labutti K."/>
            <person name="Andreopoulos B."/>
            <person name="Lipzen A."/>
            <person name="Chen C."/>
            <person name="Yanf M."/>
            <person name="Daum C."/>
            <person name="Ng V."/>
            <person name="Clum A."/>
            <person name="Steindorff A."/>
            <person name="Ohm R."/>
            <person name="Martin F."/>
            <person name="Silar P."/>
            <person name="Natvig D."/>
            <person name="Lalanne C."/>
            <person name="Gautier V."/>
            <person name="Ament-Velasquez S.L."/>
            <person name="Kruys A."/>
            <person name="Hutchinson M.I."/>
            <person name="Powell A.J."/>
            <person name="Barry K."/>
            <person name="Miller A.N."/>
            <person name="Grigoriev I.V."/>
            <person name="Debuchy R."/>
            <person name="Gladieux P."/>
            <person name="Thoren M.H."/>
            <person name="Johannesson H."/>
        </authorList>
    </citation>
    <scope>NUCLEOTIDE SEQUENCE</scope>
    <source>
        <strain evidence="1">CBS 958.72</strain>
    </source>
</reference>
<sequence length="224" mass="25093">MPLSAFARRRRNLRTGFGRDLSTKPPFFRSIRARQKSGSLNKSACSLCDELKNVFERLFAHPIKCNRYFLDKFFYFFSFIAQSVKVVFCLSCKATRRALKSLGGVFGPKAGRYSNGRSLLFLFYPIEDGGIGARETPSHGHKVVAVEEWGERRGEMHGCLVGLWLVDRGRVAEEGGDRCAESINRTPASQNLQTPANLASYSSLLPVCAWHARSCHLHALKSES</sequence>
<accession>A0AAE0KCM2</accession>
<comment type="caution">
    <text evidence="1">The sequence shown here is derived from an EMBL/GenBank/DDBJ whole genome shotgun (WGS) entry which is preliminary data.</text>
</comment>
<protein>
    <submittedName>
        <fullName evidence="1">Uncharacterized protein</fullName>
    </submittedName>
</protein>
<organism evidence="1 2">
    <name type="scientific">Lasiosphaeria ovina</name>
    <dbReference type="NCBI Taxonomy" id="92902"/>
    <lineage>
        <taxon>Eukaryota</taxon>
        <taxon>Fungi</taxon>
        <taxon>Dikarya</taxon>
        <taxon>Ascomycota</taxon>
        <taxon>Pezizomycotina</taxon>
        <taxon>Sordariomycetes</taxon>
        <taxon>Sordariomycetidae</taxon>
        <taxon>Sordariales</taxon>
        <taxon>Lasiosphaeriaceae</taxon>
        <taxon>Lasiosphaeria</taxon>
    </lineage>
</organism>
<dbReference type="AlphaFoldDB" id="A0AAE0KCM2"/>
<dbReference type="EMBL" id="JAULSN010000004">
    <property type="protein sequence ID" value="KAK3373712.1"/>
    <property type="molecule type" value="Genomic_DNA"/>
</dbReference>
<keyword evidence="2" id="KW-1185">Reference proteome</keyword>
<dbReference type="Proteomes" id="UP001287356">
    <property type="component" value="Unassembled WGS sequence"/>
</dbReference>
<gene>
    <name evidence="1" type="ORF">B0T24DRAFT_272104</name>
</gene>
<proteinExistence type="predicted"/>
<evidence type="ECO:0000313" key="2">
    <source>
        <dbReference type="Proteomes" id="UP001287356"/>
    </source>
</evidence>
<reference evidence="1" key="1">
    <citation type="journal article" date="2023" name="Mol. Phylogenet. Evol.">
        <title>Genome-scale phylogeny and comparative genomics of the fungal order Sordariales.</title>
        <authorList>
            <person name="Hensen N."/>
            <person name="Bonometti L."/>
            <person name="Westerberg I."/>
            <person name="Brannstrom I.O."/>
            <person name="Guillou S."/>
            <person name="Cros-Aarteil S."/>
            <person name="Calhoun S."/>
            <person name="Haridas S."/>
            <person name="Kuo A."/>
            <person name="Mondo S."/>
            <person name="Pangilinan J."/>
            <person name="Riley R."/>
            <person name="LaButti K."/>
            <person name="Andreopoulos B."/>
            <person name="Lipzen A."/>
            <person name="Chen C."/>
            <person name="Yan M."/>
            <person name="Daum C."/>
            <person name="Ng V."/>
            <person name="Clum A."/>
            <person name="Steindorff A."/>
            <person name="Ohm R.A."/>
            <person name="Martin F."/>
            <person name="Silar P."/>
            <person name="Natvig D.O."/>
            <person name="Lalanne C."/>
            <person name="Gautier V."/>
            <person name="Ament-Velasquez S.L."/>
            <person name="Kruys A."/>
            <person name="Hutchinson M.I."/>
            <person name="Powell A.J."/>
            <person name="Barry K."/>
            <person name="Miller A.N."/>
            <person name="Grigoriev I.V."/>
            <person name="Debuchy R."/>
            <person name="Gladieux P."/>
            <person name="Hiltunen Thoren M."/>
            <person name="Johannesson H."/>
        </authorList>
    </citation>
    <scope>NUCLEOTIDE SEQUENCE</scope>
    <source>
        <strain evidence="1">CBS 958.72</strain>
    </source>
</reference>